<dbReference type="InterPro" id="IPR039424">
    <property type="entry name" value="SBP_5"/>
</dbReference>
<dbReference type="PANTHER" id="PTHR30290">
    <property type="entry name" value="PERIPLASMIC BINDING COMPONENT OF ABC TRANSPORTER"/>
    <property type="match status" value="1"/>
</dbReference>
<dbReference type="Gene3D" id="3.40.190.10">
    <property type="entry name" value="Periplasmic binding protein-like II"/>
    <property type="match status" value="1"/>
</dbReference>
<dbReference type="InterPro" id="IPR000914">
    <property type="entry name" value="SBP_5_dom"/>
</dbReference>
<feature type="domain" description="Solute-binding protein family 5" evidence="5">
    <location>
        <begin position="69"/>
        <end position="475"/>
    </location>
</feature>
<evidence type="ECO:0000256" key="1">
    <source>
        <dbReference type="ARBA" id="ARBA00005695"/>
    </source>
</evidence>
<evidence type="ECO:0000256" key="2">
    <source>
        <dbReference type="ARBA" id="ARBA00022448"/>
    </source>
</evidence>
<evidence type="ECO:0000259" key="5">
    <source>
        <dbReference type="Pfam" id="PF00496"/>
    </source>
</evidence>
<keyword evidence="3 4" id="KW-0732">Signal</keyword>
<dbReference type="Pfam" id="PF00496">
    <property type="entry name" value="SBP_bac_5"/>
    <property type="match status" value="1"/>
</dbReference>
<dbReference type="PIRSF" id="PIRSF002741">
    <property type="entry name" value="MppA"/>
    <property type="match status" value="1"/>
</dbReference>
<keyword evidence="7" id="KW-1185">Reference proteome</keyword>
<dbReference type="PANTHER" id="PTHR30290:SF9">
    <property type="entry name" value="OLIGOPEPTIDE-BINDING PROTEIN APPA"/>
    <property type="match status" value="1"/>
</dbReference>
<gene>
    <name evidence="6" type="ORF">J2S15_002119</name>
</gene>
<name>A0ABU0E3B0_9FIRM</name>
<feature type="signal peptide" evidence="4">
    <location>
        <begin position="1"/>
        <end position="19"/>
    </location>
</feature>
<evidence type="ECO:0000256" key="4">
    <source>
        <dbReference type="SAM" id="SignalP"/>
    </source>
</evidence>
<dbReference type="InterPro" id="IPR030678">
    <property type="entry name" value="Peptide/Ni-bd"/>
</dbReference>
<accession>A0ABU0E3B0</accession>
<evidence type="ECO:0000313" key="7">
    <source>
        <dbReference type="Proteomes" id="UP001230220"/>
    </source>
</evidence>
<protein>
    <submittedName>
        <fullName evidence="6">Peptide/nickel transport system substrate-binding protein</fullName>
    </submittedName>
</protein>
<dbReference type="CDD" id="cd00995">
    <property type="entry name" value="PBP2_NikA_DppA_OppA_like"/>
    <property type="match status" value="1"/>
</dbReference>
<dbReference type="SUPFAM" id="SSF53850">
    <property type="entry name" value="Periplasmic binding protein-like II"/>
    <property type="match status" value="1"/>
</dbReference>
<dbReference type="PROSITE" id="PS51257">
    <property type="entry name" value="PROKAR_LIPOPROTEIN"/>
    <property type="match status" value="1"/>
</dbReference>
<comment type="similarity">
    <text evidence="1">Belongs to the bacterial solute-binding protein 5 family.</text>
</comment>
<dbReference type="Proteomes" id="UP001230220">
    <property type="component" value="Unassembled WGS sequence"/>
</dbReference>
<feature type="chain" id="PRO_5045959838" evidence="4">
    <location>
        <begin position="20"/>
        <end position="562"/>
    </location>
</feature>
<dbReference type="RefSeq" id="WP_307408041.1">
    <property type="nucleotide sequence ID" value="NZ_JAUSUR010000003.1"/>
</dbReference>
<evidence type="ECO:0000256" key="3">
    <source>
        <dbReference type="ARBA" id="ARBA00022729"/>
    </source>
</evidence>
<sequence length="562" mass="62642">MKKVLTMFTCLLMAMSLVACDSSESSDTLIMGAEKLTGTFSPLYYSSSYDGYVVDLVYDKLLDYDENNELRPELAKELPEFTNEGKTITFKLQEGIKFSNGEEFTANDVAFTYRLLADPDYDGRYQPYVQYIEGYEAYKASGKVEDFTGINVIDDYTIEFTFTEARSDNVLNVGNSGIVSESAYPDYKFGDMSSVKDQNKTPIGTGPYVLSSWDASSGAVFAKNEEYWGEGFSIEKIIIKPVEMTTDWDELKDGSVDLLAGMIEPKKVGPASATDNIELSSYPRSGMGYIEMNSVTGATQDVAVRKALVYAFDRQGFVDSYYECDDCKGIDGVGAYVPGTYQNPASAMGEVVRNNEEVEGLDTWEYDIEKAKATLDEAGWVVGDDGIRVKDGQRLEIKVLSMKDHDILSNLVPMWQKDWKEIGAEVSVATVDFNTLLDKVYNEESLNEWNVFFMATSWTNDDMGGIYSSFHSTQAYSGGDNTSRINDPELDGLLDEAMKTVDDQDKAIELYHDVAVRLGELCVKVPVYGNTYFDLYDGDKIEGLKTNTLYPWTSAIQNASLK</sequence>
<reference evidence="6 7" key="1">
    <citation type="submission" date="2023-07" db="EMBL/GenBank/DDBJ databases">
        <title>Genomic Encyclopedia of Type Strains, Phase IV (KMG-IV): sequencing the most valuable type-strain genomes for metagenomic binning, comparative biology and taxonomic classification.</title>
        <authorList>
            <person name="Goeker M."/>
        </authorList>
    </citation>
    <scope>NUCLEOTIDE SEQUENCE [LARGE SCALE GENOMIC DNA]</scope>
    <source>
        <strain evidence="6 7">DSM 16784</strain>
    </source>
</reference>
<organism evidence="6 7">
    <name type="scientific">Breznakia pachnodae</name>
    <dbReference type="NCBI Taxonomy" id="265178"/>
    <lineage>
        <taxon>Bacteria</taxon>
        <taxon>Bacillati</taxon>
        <taxon>Bacillota</taxon>
        <taxon>Erysipelotrichia</taxon>
        <taxon>Erysipelotrichales</taxon>
        <taxon>Erysipelotrichaceae</taxon>
        <taxon>Breznakia</taxon>
    </lineage>
</organism>
<proteinExistence type="inferred from homology"/>
<keyword evidence="2" id="KW-0813">Transport</keyword>
<dbReference type="EMBL" id="JAUSUR010000003">
    <property type="protein sequence ID" value="MDQ0361372.1"/>
    <property type="molecule type" value="Genomic_DNA"/>
</dbReference>
<dbReference type="Gene3D" id="3.10.105.10">
    <property type="entry name" value="Dipeptide-binding Protein, Domain 3"/>
    <property type="match status" value="1"/>
</dbReference>
<evidence type="ECO:0000313" key="6">
    <source>
        <dbReference type="EMBL" id="MDQ0361372.1"/>
    </source>
</evidence>
<comment type="caution">
    <text evidence="6">The sequence shown here is derived from an EMBL/GenBank/DDBJ whole genome shotgun (WGS) entry which is preliminary data.</text>
</comment>